<feature type="region of interest" description="Disordered" evidence="1">
    <location>
        <begin position="134"/>
        <end position="164"/>
    </location>
</feature>
<reference evidence="2 3" key="1">
    <citation type="submission" date="2014-04" db="EMBL/GenBank/DDBJ databases">
        <title>Evolutionary Origins and Diversification of the Mycorrhizal Mutualists.</title>
        <authorList>
            <consortium name="DOE Joint Genome Institute"/>
            <consortium name="Mycorrhizal Genomics Consortium"/>
            <person name="Kohler A."/>
            <person name="Kuo A."/>
            <person name="Nagy L.G."/>
            <person name="Floudas D."/>
            <person name="Copeland A."/>
            <person name="Barry K.W."/>
            <person name="Cichocki N."/>
            <person name="Veneault-Fourrey C."/>
            <person name="LaButti K."/>
            <person name="Lindquist E.A."/>
            <person name="Lipzen A."/>
            <person name="Lundell T."/>
            <person name="Morin E."/>
            <person name="Murat C."/>
            <person name="Riley R."/>
            <person name="Ohm R."/>
            <person name="Sun H."/>
            <person name="Tunlid A."/>
            <person name="Henrissat B."/>
            <person name="Grigoriev I.V."/>
            <person name="Hibbett D.S."/>
            <person name="Martin F."/>
        </authorList>
    </citation>
    <scope>NUCLEOTIDE SEQUENCE [LARGE SCALE GENOMIC DNA]</scope>
    <source>
        <strain evidence="2 3">Koide BX008</strain>
    </source>
</reference>
<sequence>MFQENPKRTASTSPAGCPNRDFKRPHLANDLWLEDEHLKQDNIVKQRLLGKGRKPTTFDIEDAIHMALVLKLVANIASEGPHSHLFHVPAANEHYLYALQEDSVLMKLVGECYTSGSYKDVRCHEVLRKNSTSAFTQNSGEEDKLADISPSIPPPRRRRPWHSS</sequence>
<gene>
    <name evidence="2" type="ORF">M378DRAFT_164328</name>
</gene>
<evidence type="ECO:0000256" key="1">
    <source>
        <dbReference type="SAM" id="MobiDB-lite"/>
    </source>
</evidence>
<accession>A0A0C2X4K6</accession>
<name>A0A0C2X4K6_AMAMK</name>
<dbReference type="AlphaFoldDB" id="A0A0C2X4K6"/>
<dbReference type="HOGENOM" id="CLU_1622863_0_0_1"/>
<feature type="non-terminal residue" evidence="2">
    <location>
        <position position="164"/>
    </location>
</feature>
<dbReference type="InParanoid" id="A0A0C2X4K6"/>
<keyword evidence="3" id="KW-1185">Reference proteome</keyword>
<feature type="compositionally biased region" description="Basic residues" evidence="1">
    <location>
        <begin position="155"/>
        <end position="164"/>
    </location>
</feature>
<protein>
    <submittedName>
        <fullName evidence="2">Uncharacterized protein</fullName>
    </submittedName>
</protein>
<feature type="region of interest" description="Disordered" evidence="1">
    <location>
        <begin position="1"/>
        <end position="21"/>
    </location>
</feature>
<evidence type="ECO:0000313" key="2">
    <source>
        <dbReference type="EMBL" id="KIL63638.1"/>
    </source>
</evidence>
<organism evidence="2 3">
    <name type="scientific">Amanita muscaria (strain Koide BX008)</name>
    <dbReference type="NCBI Taxonomy" id="946122"/>
    <lineage>
        <taxon>Eukaryota</taxon>
        <taxon>Fungi</taxon>
        <taxon>Dikarya</taxon>
        <taxon>Basidiomycota</taxon>
        <taxon>Agaricomycotina</taxon>
        <taxon>Agaricomycetes</taxon>
        <taxon>Agaricomycetidae</taxon>
        <taxon>Agaricales</taxon>
        <taxon>Pluteineae</taxon>
        <taxon>Amanitaceae</taxon>
        <taxon>Amanita</taxon>
    </lineage>
</organism>
<dbReference type="EMBL" id="KN818257">
    <property type="protein sequence ID" value="KIL63638.1"/>
    <property type="molecule type" value="Genomic_DNA"/>
</dbReference>
<dbReference type="Proteomes" id="UP000054549">
    <property type="component" value="Unassembled WGS sequence"/>
</dbReference>
<proteinExistence type="predicted"/>
<evidence type="ECO:0000313" key="3">
    <source>
        <dbReference type="Proteomes" id="UP000054549"/>
    </source>
</evidence>